<reference evidence="2 3" key="1">
    <citation type="submission" date="2018-08" db="EMBL/GenBank/DDBJ databases">
        <title>Sequencing the genomes of 1000 actinobacteria strains.</title>
        <authorList>
            <person name="Klenk H.-P."/>
        </authorList>
    </citation>
    <scope>NUCLEOTIDE SEQUENCE [LARGE SCALE GENOMIC DNA]</scope>
    <source>
        <strain evidence="2 3">DSM 22891</strain>
    </source>
</reference>
<evidence type="ECO:0000313" key="2">
    <source>
        <dbReference type="EMBL" id="REF35152.1"/>
    </source>
</evidence>
<feature type="compositionally biased region" description="Basic and acidic residues" evidence="1">
    <location>
        <begin position="199"/>
        <end position="214"/>
    </location>
</feature>
<feature type="region of interest" description="Disordered" evidence="1">
    <location>
        <begin position="86"/>
        <end position="257"/>
    </location>
</feature>
<dbReference type="Proteomes" id="UP000256485">
    <property type="component" value="Unassembled WGS sequence"/>
</dbReference>
<dbReference type="AlphaFoldDB" id="A0A3D9V034"/>
<organism evidence="2 3">
    <name type="scientific">Thermasporomyces composti</name>
    <dbReference type="NCBI Taxonomy" id="696763"/>
    <lineage>
        <taxon>Bacteria</taxon>
        <taxon>Bacillati</taxon>
        <taxon>Actinomycetota</taxon>
        <taxon>Actinomycetes</taxon>
        <taxon>Propionibacteriales</taxon>
        <taxon>Nocardioidaceae</taxon>
        <taxon>Thermasporomyces</taxon>
    </lineage>
</organism>
<comment type="caution">
    <text evidence="2">The sequence shown here is derived from an EMBL/GenBank/DDBJ whole genome shotgun (WGS) entry which is preliminary data.</text>
</comment>
<proteinExistence type="predicted"/>
<feature type="compositionally biased region" description="Basic residues" evidence="1">
    <location>
        <begin position="92"/>
        <end position="107"/>
    </location>
</feature>
<keyword evidence="3" id="KW-1185">Reference proteome</keyword>
<name>A0A3D9V034_THECX</name>
<gene>
    <name evidence="2" type="ORF">DFJ64_0524</name>
</gene>
<feature type="compositionally biased region" description="Basic and acidic residues" evidence="1">
    <location>
        <begin position="224"/>
        <end position="248"/>
    </location>
</feature>
<sequence>MSRSTHFLARASPVAGCRLRQVTRWVPTLACRAGGWLSLPAPRRLVPRCSGGAPPDRPALPRGAPGERPVAVRPVRSILVWGARAPRAPVRDRRRQGAPRPRRRRARERLGAVRTCPYDADTQHTSAPCADVCSAPDPYDPPRESVPRPPESAGGGSPPGPGRRGTGGRFATEPAGRNTTSTWLIPAPLGWRGPMRSVVPDHGHDDGPLGRRSEGGPGARAAQRARDSRTTSASERSHGRADKPRTGRADGPTWSAADRWCVRRRPVRCQAECRCASR</sequence>
<dbReference type="EMBL" id="QTUC01000001">
    <property type="protein sequence ID" value="REF35152.1"/>
    <property type="molecule type" value="Genomic_DNA"/>
</dbReference>
<evidence type="ECO:0000256" key="1">
    <source>
        <dbReference type="SAM" id="MobiDB-lite"/>
    </source>
</evidence>
<feature type="region of interest" description="Disordered" evidence="1">
    <location>
        <begin position="48"/>
        <end position="68"/>
    </location>
</feature>
<protein>
    <submittedName>
        <fullName evidence="2">Uncharacterized protein</fullName>
    </submittedName>
</protein>
<accession>A0A3D9V034</accession>
<evidence type="ECO:0000313" key="3">
    <source>
        <dbReference type="Proteomes" id="UP000256485"/>
    </source>
</evidence>
<feature type="compositionally biased region" description="Gly residues" evidence="1">
    <location>
        <begin position="153"/>
        <end position="168"/>
    </location>
</feature>